<evidence type="ECO:0000256" key="5">
    <source>
        <dbReference type="ARBA" id="ARBA00022840"/>
    </source>
</evidence>
<evidence type="ECO:0000313" key="8">
    <source>
        <dbReference type="Proteomes" id="UP000567179"/>
    </source>
</evidence>
<dbReference type="GO" id="GO:0005524">
    <property type="term" value="F:ATP binding"/>
    <property type="evidence" value="ECO:0007669"/>
    <property type="project" value="UniProtKB-KW"/>
</dbReference>
<protein>
    <recommendedName>
        <fullName evidence="6">Protein kinase domain-containing protein</fullName>
    </recommendedName>
</protein>
<evidence type="ECO:0000313" key="7">
    <source>
        <dbReference type="EMBL" id="KAF5316185.1"/>
    </source>
</evidence>
<dbReference type="GO" id="GO:0004674">
    <property type="term" value="F:protein serine/threonine kinase activity"/>
    <property type="evidence" value="ECO:0007669"/>
    <property type="project" value="UniProtKB-KW"/>
</dbReference>
<dbReference type="OrthoDB" id="5979581at2759"/>
<evidence type="ECO:0000259" key="6">
    <source>
        <dbReference type="PROSITE" id="PS50011"/>
    </source>
</evidence>
<dbReference type="PROSITE" id="PS50011">
    <property type="entry name" value="PROTEIN_KINASE_DOM"/>
    <property type="match status" value="1"/>
</dbReference>
<gene>
    <name evidence="7" type="ORF">D9619_006088</name>
</gene>
<comment type="caution">
    <text evidence="7">The sequence shown here is derived from an EMBL/GenBank/DDBJ whole genome shotgun (WGS) entry which is preliminary data.</text>
</comment>
<dbReference type="AlphaFoldDB" id="A0A8H5B422"/>
<dbReference type="Gene3D" id="1.10.510.10">
    <property type="entry name" value="Transferase(Phosphotransferase) domain 1"/>
    <property type="match status" value="1"/>
</dbReference>
<dbReference type="Gene3D" id="3.30.200.20">
    <property type="entry name" value="Phosphorylase Kinase, domain 1"/>
    <property type="match status" value="1"/>
</dbReference>
<keyword evidence="1" id="KW-0723">Serine/threonine-protein kinase</keyword>
<keyword evidence="8" id="KW-1185">Reference proteome</keyword>
<evidence type="ECO:0000256" key="2">
    <source>
        <dbReference type="ARBA" id="ARBA00022679"/>
    </source>
</evidence>
<accession>A0A8H5B422</accession>
<keyword evidence="3" id="KW-0547">Nucleotide-binding</keyword>
<dbReference type="PANTHER" id="PTHR45646:SF11">
    <property type="entry name" value="SERINE_THREONINE-PROTEIN KINASE DOA"/>
    <property type="match status" value="1"/>
</dbReference>
<evidence type="ECO:0000256" key="4">
    <source>
        <dbReference type="ARBA" id="ARBA00022777"/>
    </source>
</evidence>
<proteinExistence type="predicted"/>
<dbReference type="SMART" id="SM00220">
    <property type="entry name" value="S_TKc"/>
    <property type="match status" value="1"/>
</dbReference>
<reference evidence="7 8" key="1">
    <citation type="journal article" date="2020" name="ISME J.">
        <title>Uncovering the hidden diversity of litter-decomposition mechanisms in mushroom-forming fungi.</title>
        <authorList>
            <person name="Floudas D."/>
            <person name="Bentzer J."/>
            <person name="Ahren D."/>
            <person name="Johansson T."/>
            <person name="Persson P."/>
            <person name="Tunlid A."/>
        </authorList>
    </citation>
    <scope>NUCLEOTIDE SEQUENCE [LARGE SCALE GENOMIC DNA]</scope>
    <source>
        <strain evidence="7 8">CBS 101986</strain>
    </source>
</reference>
<dbReference type="Pfam" id="PF00069">
    <property type="entry name" value="Pkinase"/>
    <property type="match status" value="1"/>
</dbReference>
<dbReference type="EMBL" id="JAACJJ010000042">
    <property type="protein sequence ID" value="KAF5316185.1"/>
    <property type="molecule type" value="Genomic_DNA"/>
</dbReference>
<organism evidence="7 8">
    <name type="scientific">Psilocybe cf. subviscida</name>
    <dbReference type="NCBI Taxonomy" id="2480587"/>
    <lineage>
        <taxon>Eukaryota</taxon>
        <taxon>Fungi</taxon>
        <taxon>Dikarya</taxon>
        <taxon>Basidiomycota</taxon>
        <taxon>Agaricomycotina</taxon>
        <taxon>Agaricomycetes</taxon>
        <taxon>Agaricomycetidae</taxon>
        <taxon>Agaricales</taxon>
        <taxon>Agaricineae</taxon>
        <taxon>Strophariaceae</taxon>
        <taxon>Psilocybe</taxon>
    </lineage>
</organism>
<evidence type="ECO:0000256" key="1">
    <source>
        <dbReference type="ARBA" id="ARBA00022527"/>
    </source>
</evidence>
<name>A0A8H5B422_9AGAR</name>
<dbReference type="InterPro" id="IPR000719">
    <property type="entry name" value="Prot_kinase_dom"/>
</dbReference>
<dbReference type="GO" id="GO:0005634">
    <property type="term" value="C:nucleus"/>
    <property type="evidence" value="ECO:0007669"/>
    <property type="project" value="TreeGrafter"/>
</dbReference>
<dbReference type="InterPro" id="IPR011009">
    <property type="entry name" value="Kinase-like_dom_sf"/>
</dbReference>
<evidence type="ECO:0000256" key="3">
    <source>
        <dbReference type="ARBA" id="ARBA00022741"/>
    </source>
</evidence>
<keyword evidence="2" id="KW-0808">Transferase</keyword>
<keyword evidence="4" id="KW-0418">Kinase</keyword>
<dbReference type="SUPFAM" id="SSF56112">
    <property type="entry name" value="Protein kinase-like (PK-like)"/>
    <property type="match status" value="1"/>
</dbReference>
<dbReference type="Proteomes" id="UP000567179">
    <property type="component" value="Unassembled WGS sequence"/>
</dbReference>
<dbReference type="PANTHER" id="PTHR45646">
    <property type="entry name" value="SERINE/THREONINE-PROTEIN KINASE DOA-RELATED"/>
    <property type="match status" value="1"/>
</dbReference>
<keyword evidence="5" id="KW-0067">ATP-binding</keyword>
<dbReference type="InterPro" id="IPR051175">
    <property type="entry name" value="CLK_kinases"/>
</dbReference>
<feature type="domain" description="Protein kinase" evidence="6">
    <location>
        <begin position="33"/>
        <end position="384"/>
    </location>
</feature>
<sequence length="396" mass="43689">MSLFPEEPLSAASSDGCGYFPAFPGLKLDEDRYEVVHKLGFGPRSSVWLVKDIKNARYIALKILTVHASPQGSKELEALKFTQREDLDELPALQCHFTTNSTHGEHLCIGLAVMGASVGALRLSSPSKTLPIHVVQKAIGSMIQPLASLHRRSVIHGAVTPDNMLFFAGRNDDEIKSGLAKLPPCTVENKVVVDGVEYPIVRSHSLPHGYQWNEKKEVLAHSSIELHNVGHTHIIKAGAHPTWSGVDVGLRPPEVIIETSFDTKVDIWMLGCAAFELISGEPLVPPEKTEDEGDQLAWLQAMTKDVIKREMALRSPDGVRQCFFADNGFFVEEIPEDSISSRLANIPSLTPEDRQEAARFIERCLALDPEDRPTIEQLRHDAWLQPGYACSCGYCG</sequence>
<dbReference type="GO" id="GO:0043484">
    <property type="term" value="P:regulation of RNA splicing"/>
    <property type="evidence" value="ECO:0007669"/>
    <property type="project" value="TreeGrafter"/>
</dbReference>